<gene>
    <name evidence="1" type="ORF">AXK61_03295</name>
</gene>
<accession>A0A137ZK97</accession>
<dbReference type="EMBL" id="LSRE01000012">
    <property type="protein sequence ID" value="KXO98621.1"/>
    <property type="molecule type" value="Genomic_DNA"/>
</dbReference>
<sequence>MLWPHRIRVTYSTPFDPPQYNEDGNEIYDEVDKVVPGQVVPLTGGTRTELGHAYTETRYQMLLAPALSLPLKSVAVGYEWNGVQLDPEGAPERHMLGGRLHHYEAVSKSLT</sequence>
<dbReference type="Proteomes" id="UP000070409">
    <property type="component" value="Unassembled WGS sequence"/>
</dbReference>
<keyword evidence="2" id="KW-1185">Reference proteome</keyword>
<dbReference type="RefSeq" id="WP_068745107.1">
    <property type="nucleotide sequence ID" value="NZ_LSRE01000012.1"/>
</dbReference>
<name>A0A137ZK97_9ACTN</name>
<comment type="caution">
    <text evidence="1">The sequence shown here is derived from an EMBL/GenBank/DDBJ whole genome shotgun (WGS) entry which is preliminary data.</text>
</comment>
<protein>
    <submittedName>
        <fullName evidence="1">Uncharacterized protein</fullName>
    </submittedName>
</protein>
<proteinExistence type="predicted"/>
<evidence type="ECO:0000313" key="2">
    <source>
        <dbReference type="Proteomes" id="UP000070409"/>
    </source>
</evidence>
<evidence type="ECO:0000313" key="1">
    <source>
        <dbReference type="EMBL" id="KXO98621.1"/>
    </source>
</evidence>
<organism evidence="1 2">
    <name type="scientific">Tsukamurella pseudospumae</name>
    <dbReference type="NCBI Taxonomy" id="239498"/>
    <lineage>
        <taxon>Bacteria</taxon>
        <taxon>Bacillati</taxon>
        <taxon>Actinomycetota</taxon>
        <taxon>Actinomycetes</taxon>
        <taxon>Mycobacteriales</taxon>
        <taxon>Tsukamurellaceae</taxon>
        <taxon>Tsukamurella</taxon>
    </lineage>
</organism>
<reference evidence="1 2" key="1">
    <citation type="submission" date="2016-02" db="EMBL/GenBank/DDBJ databases">
        <authorList>
            <person name="Teng J.L."/>
            <person name="Tang Y."/>
            <person name="Huang Y."/>
            <person name="Guo F."/>
            <person name="Wei W."/>
            <person name="Chen J.H."/>
            <person name="Wong S.Y."/>
            <person name="Lau S.K."/>
            <person name="Woo P.C."/>
        </authorList>
    </citation>
    <scope>NUCLEOTIDE SEQUENCE [LARGE SCALE GENOMIC DNA]</scope>
    <source>
        <strain evidence="1 2">JCM 13375</strain>
    </source>
</reference>